<dbReference type="Gene3D" id="3.40.50.2300">
    <property type="match status" value="1"/>
</dbReference>
<evidence type="ECO:0000259" key="2">
    <source>
        <dbReference type="PROSITE" id="PS50110"/>
    </source>
</evidence>
<dbReference type="EMBL" id="FOFB01000017">
    <property type="protein sequence ID" value="SEQ85180.1"/>
    <property type="molecule type" value="Genomic_DNA"/>
</dbReference>
<dbReference type="RefSeq" id="WP_090170023.1">
    <property type="nucleotide sequence ID" value="NZ_FOFB01000017.1"/>
</dbReference>
<dbReference type="Pfam" id="PF04397">
    <property type="entry name" value="LytTR"/>
    <property type="match status" value="1"/>
</dbReference>
<keyword evidence="1" id="KW-0597">Phosphoprotein</keyword>
<dbReference type="PANTHER" id="PTHR37299:SF1">
    <property type="entry name" value="STAGE 0 SPORULATION PROTEIN A HOMOLOG"/>
    <property type="match status" value="1"/>
</dbReference>
<dbReference type="PROSITE" id="PS50110">
    <property type="entry name" value="RESPONSE_REGULATORY"/>
    <property type="match status" value="1"/>
</dbReference>
<dbReference type="SUPFAM" id="SSF52172">
    <property type="entry name" value="CheY-like"/>
    <property type="match status" value="1"/>
</dbReference>
<dbReference type="InterPro" id="IPR007492">
    <property type="entry name" value="LytTR_DNA-bd_dom"/>
</dbReference>
<evidence type="ECO:0000256" key="1">
    <source>
        <dbReference type="PROSITE-ProRule" id="PRU00169"/>
    </source>
</evidence>
<dbReference type="InParanoid" id="A0A1H9JEB9"/>
<dbReference type="InterPro" id="IPR011006">
    <property type="entry name" value="CheY-like_superfamily"/>
</dbReference>
<dbReference type="STRING" id="478744.SAMN05444359_11725"/>
<sequence>MIDKRIVSLIIDDEANSQENISILLNKYCPQVLVAGTAGNLDAAEKLILKHNPQLVFLDIQLGATTAFTLLEKLKTITFEIIFITAHNNHAVRAFDFAAVDYLLKPIDIDKLIKAVDNATGKIGKKTMQVSMAEMMQQFKSFNKSQQKIGLATSIGYEMVYIKDIMFCMANGSYTDFFFESGEKLTVSKNLKYYENLLVDYNFLRSHNSALVNLSFIKRIERTDGGSLLMENGSLIPVSKTKRKELEDRIKDNKRLI</sequence>
<gene>
    <name evidence="4" type="ORF">SAMN05444359_11725</name>
</gene>
<dbReference type="GO" id="GO:0003677">
    <property type="term" value="F:DNA binding"/>
    <property type="evidence" value="ECO:0007669"/>
    <property type="project" value="InterPro"/>
</dbReference>
<feature type="modified residue" description="4-aspartylphosphate" evidence="1">
    <location>
        <position position="59"/>
    </location>
</feature>
<keyword evidence="5" id="KW-1185">Reference proteome</keyword>
<evidence type="ECO:0000313" key="4">
    <source>
        <dbReference type="EMBL" id="SEQ85180.1"/>
    </source>
</evidence>
<name>A0A1H9JEB9_9BACT</name>
<dbReference type="Proteomes" id="UP000199021">
    <property type="component" value="Unassembled WGS sequence"/>
</dbReference>
<accession>A0A1H9JEB9</accession>
<dbReference type="GO" id="GO:0000156">
    <property type="term" value="F:phosphorelay response regulator activity"/>
    <property type="evidence" value="ECO:0007669"/>
    <property type="project" value="InterPro"/>
</dbReference>
<evidence type="ECO:0000313" key="5">
    <source>
        <dbReference type="Proteomes" id="UP000199021"/>
    </source>
</evidence>
<protein>
    <submittedName>
        <fullName evidence="4">Two component transcriptional regulator, LytTR family</fullName>
    </submittedName>
</protein>
<organism evidence="4 5">
    <name type="scientific">Neolewinella agarilytica</name>
    <dbReference type="NCBI Taxonomy" id="478744"/>
    <lineage>
        <taxon>Bacteria</taxon>
        <taxon>Pseudomonadati</taxon>
        <taxon>Bacteroidota</taxon>
        <taxon>Saprospiria</taxon>
        <taxon>Saprospirales</taxon>
        <taxon>Lewinellaceae</taxon>
        <taxon>Neolewinella</taxon>
    </lineage>
</organism>
<dbReference type="OrthoDB" id="1646880at2"/>
<dbReference type="PROSITE" id="PS50930">
    <property type="entry name" value="HTH_LYTTR"/>
    <property type="match status" value="1"/>
</dbReference>
<proteinExistence type="predicted"/>
<dbReference type="SMART" id="SM00448">
    <property type="entry name" value="REC"/>
    <property type="match status" value="1"/>
</dbReference>
<dbReference type="PANTHER" id="PTHR37299">
    <property type="entry name" value="TRANSCRIPTIONAL REGULATOR-RELATED"/>
    <property type="match status" value="1"/>
</dbReference>
<evidence type="ECO:0000259" key="3">
    <source>
        <dbReference type="PROSITE" id="PS50930"/>
    </source>
</evidence>
<dbReference type="InterPro" id="IPR001789">
    <property type="entry name" value="Sig_transdc_resp-reg_receiver"/>
</dbReference>
<dbReference type="AlphaFoldDB" id="A0A1H9JEB9"/>
<feature type="domain" description="HTH LytTR-type" evidence="3">
    <location>
        <begin position="149"/>
        <end position="252"/>
    </location>
</feature>
<feature type="domain" description="Response regulatory" evidence="2">
    <location>
        <begin position="7"/>
        <end position="120"/>
    </location>
</feature>
<dbReference type="Pfam" id="PF00072">
    <property type="entry name" value="Response_reg"/>
    <property type="match status" value="1"/>
</dbReference>
<dbReference type="SMART" id="SM00850">
    <property type="entry name" value="LytTR"/>
    <property type="match status" value="1"/>
</dbReference>
<dbReference type="InterPro" id="IPR046947">
    <property type="entry name" value="LytR-like"/>
</dbReference>
<reference evidence="5" key="1">
    <citation type="submission" date="2016-10" db="EMBL/GenBank/DDBJ databases">
        <authorList>
            <person name="Varghese N."/>
            <person name="Submissions S."/>
        </authorList>
    </citation>
    <scope>NUCLEOTIDE SEQUENCE [LARGE SCALE GENOMIC DNA]</scope>
    <source>
        <strain evidence="5">DSM 24740</strain>
    </source>
</reference>
<dbReference type="Gene3D" id="2.40.50.1020">
    <property type="entry name" value="LytTr DNA-binding domain"/>
    <property type="match status" value="1"/>
</dbReference>